<feature type="signal peptide" evidence="1">
    <location>
        <begin position="1"/>
        <end position="20"/>
    </location>
</feature>
<evidence type="ECO:0008006" key="4">
    <source>
        <dbReference type="Google" id="ProtNLM"/>
    </source>
</evidence>
<evidence type="ECO:0000313" key="3">
    <source>
        <dbReference type="Proteomes" id="UP001595791"/>
    </source>
</evidence>
<keyword evidence="3" id="KW-1185">Reference proteome</keyword>
<dbReference type="RefSeq" id="WP_378161370.1">
    <property type="nucleotide sequence ID" value="NZ_JBHSBU010000001.1"/>
</dbReference>
<dbReference type="Proteomes" id="UP001595791">
    <property type="component" value="Unassembled WGS sequence"/>
</dbReference>
<evidence type="ECO:0000256" key="1">
    <source>
        <dbReference type="SAM" id="SignalP"/>
    </source>
</evidence>
<protein>
    <recommendedName>
        <fullName evidence="4">DUF1176 domain-containing protein</fullName>
    </recommendedName>
</protein>
<gene>
    <name evidence="2" type="ORF">ACFOW7_04215</name>
</gene>
<proteinExistence type="predicted"/>
<comment type="caution">
    <text evidence="2">The sequence shown here is derived from an EMBL/GenBank/DDBJ whole genome shotgun (WGS) entry which is preliminary data.</text>
</comment>
<name>A0ABV8MLM1_9NEIS</name>
<sequence length="313" mass="34242">MARRIVTVGLLGLMGVSTWAQDCHLVDPKTIAALPGGPWSLFLLTAEHCRFEGSKGAYLYIDLRLHTSTKDAQQDFRREERALVNPPSFIEKLGNRASYGALNDKPQVYKVVGWFGKLFVEVGVDRSNETELSTTVDREPLAAITRSAFAQGEAHVQEFIAHGGYCPITDASMLPSIKGLLNSKVVVAEWLGVQGCRYGVPDRVGSLDISVGSLDKVQVGLHEHAKQAFFANFSTSCKKPSGHPPADTTSWSCRDLMGNPNLAWVAGDKWYSLRYSLESPGADDADREGTERKMQELRAKLLARTSVPAPAAH</sequence>
<reference evidence="3" key="1">
    <citation type="journal article" date="2019" name="Int. J. Syst. Evol. Microbiol.">
        <title>The Global Catalogue of Microorganisms (GCM) 10K type strain sequencing project: providing services to taxonomists for standard genome sequencing and annotation.</title>
        <authorList>
            <consortium name="The Broad Institute Genomics Platform"/>
            <consortium name="The Broad Institute Genome Sequencing Center for Infectious Disease"/>
            <person name="Wu L."/>
            <person name="Ma J."/>
        </authorList>
    </citation>
    <scope>NUCLEOTIDE SEQUENCE [LARGE SCALE GENOMIC DNA]</scope>
    <source>
        <strain evidence="3">LMG 29894</strain>
    </source>
</reference>
<accession>A0ABV8MLM1</accession>
<keyword evidence="1" id="KW-0732">Signal</keyword>
<evidence type="ECO:0000313" key="2">
    <source>
        <dbReference type="EMBL" id="MFC4158562.1"/>
    </source>
</evidence>
<organism evidence="2 3">
    <name type="scientific">Chitinimonas lacunae</name>
    <dbReference type="NCBI Taxonomy" id="1963018"/>
    <lineage>
        <taxon>Bacteria</taxon>
        <taxon>Pseudomonadati</taxon>
        <taxon>Pseudomonadota</taxon>
        <taxon>Betaproteobacteria</taxon>
        <taxon>Neisseriales</taxon>
        <taxon>Chitinibacteraceae</taxon>
        <taxon>Chitinimonas</taxon>
    </lineage>
</organism>
<feature type="chain" id="PRO_5046477516" description="DUF1176 domain-containing protein" evidence="1">
    <location>
        <begin position="21"/>
        <end position="313"/>
    </location>
</feature>
<dbReference type="EMBL" id="JBHSBU010000001">
    <property type="protein sequence ID" value="MFC4158562.1"/>
    <property type="molecule type" value="Genomic_DNA"/>
</dbReference>